<feature type="transmembrane region" description="Helical" evidence="2">
    <location>
        <begin position="176"/>
        <end position="192"/>
    </location>
</feature>
<keyword evidence="2" id="KW-0812">Transmembrane</keyword>
<evidence type="ECO:0000256" key="1">
    <source>
        <dbReference type="ARBA" id="ARBA00010792"/>
    </source>
</evidence>
<dbReference type="GO" id="GO:0005886">
    <property type="term" value="C:plasma membrane"/>
    <property type="evidence" value="ECO:0007669"/>
    <property type="project" value="TreeGrafter"/>
</dbReference>
<name>A0A841T7C7_9BACL</name>
<dbReference type="RefSeq" id="WP_185178511.1">
    <property type="nucleotide sequence ID" value="NZ_CBCSEP010000004.1"/>
</dbReference>
<comment type="caution">
    <text evidence="4">The sequence shown here is derived from an EMBL/GenBank/DDBJ whole genome shotgun (WGS) entry which is preliminary data.</text>
</comment>
<keyword evidence="5" id="KW-1185">Reference proteome</keyword>
<evidence type="ECO:0000313" key="5">
    <source>
        <dbReference type="Proteomes" id="UP000574133"/>
    </source>
</evidence>
<dbReference type="InterPro" id="IPR032816">
    <property type="entry name" value="VTT_dom"/>
</dbReference>
<dbReference type="PANTHER" id="PTHR42709:SF9">
    <property type="entry name" value="ALKALINE PHOSPHATASE LIKE PROTEIN"/>
    <property type="match status" value="1"/>
</dbReference>
<dbReference type="Pfam" id="PF09335">
    <property type="entry name" value="VTT_dom"/>
    <property type="match status" value="1"/>
</dbReference>
<dbReference type="PANTHER" id="PTHR42709">
    <property type="entry name" value="ALKALINE PHOSPHATASE LIKE PROTEIN"/>
    <property type="match status" value="1"/>
</dbReference>
<feature type="transmembrane region" description="Helical" evidence="2">
    <location>
        <begin position="52"/>
        <end position="73"/>
    </location>
</feature>
<feature type="transmembrane region" description="Helical" evidence="2">
    <location>
        <begin position="135"/>
        <end position="156"/>
    </location>
</feature>
<keyword evidence="2" id="KW-0472">Membrane</keyword>
<feature type="transmembrane region" description="Helical" evidence="2">
    <location>
        <begin position="106"/>
        <end position="128"/>
    </location>
</feature>
<proteinExistence type="inferred from homology"/>
<evidence type="ECO:0000313" key="4">
    <source>
        <dbReference type="EMBL" id="MBB6677234.1"/>
    </source>
</evidence>
<dbReference type="EMBL" id="JACJVN010000028">
    <property type="protein sequence ID" value="MBB6677234.1"/>
    <property type="molecule type" value="Genomic_DNA"/>
</dbReference>
<protein>
    <submittedName>
        <fullName evidence="4">DedA family protein</fullName>
    </submittedName>
</protein>
<sequence>MSITDQLLELVFQYSYWGLFGATALGLFGLPVPDEVLLTAAGYLISRGSMHLGWTMLAAVGGSVVGMSASYWLGRSLGLALLRRFGKRFGLTDKRLERHEKLVERWGQAVVLIGYFVPGLRHMTALLCGVGKRSYASFLFHTALGALLWTSVYELAGSLLGEHWRDVATVVNRDSVMLLTGAAVLSATALIWKRMFGARS</sequence>
<feature type="transmembrane region" description="Helical" evidence="2">
    <location>
        <begin position="14"/>
        <end position="32"/>
    </location>
</feature>
<reference evidence="4 5" key="1">
    <citation type="submission" date="2020-08" db="EMBL/GenBank/DDBJ databases">
        <title>Cohnella phylogeny.</title>
        <authorList>
            <person name="Dunlap C."/>
        </authorList>
    </citation>
    <scope>NUCLEOTIDE SEQUENCE [LARGE SCALE GENOMIC DNA]</scope>
    <source>
        <strain evidence="4 5">DSM 103658</strain>
    </source>
</reference>
<gene>
    <name evidence="4" type="ORF">H4Q31_07820</name>
</gene>
<dbReference type="Proteomes" id="UP000574133">
    <property type="component" value="Unassembled WGS sequence"/>
</dbReference>
<evidence type="ECO:0000259" key="3">
    <source>
        <dbReference type="Pfam" id="PF09335"/>
    </source>
</evidence>
<evidence type="ECO:0000256" key="2">
    <source>
        <dbReference type="SAM" id="Phobius"/>
    </source>
</evidence>
<keyword evidence="2" id="KW-1133">Transmembrane helix</keyword>
<dbReference type="InterPro" id="IPR051311">
    <property type="entry name" value="DedA_domain"/>
</dbReference>
<comment type="similarity">
    <text evidence="1">Belongs to the DedA family.</text>
</comment>
<accession>A0A841T7C7</accession>
<feature type="domain" description="VTT" evidence="3">
    <location>
        <begin position="32"/>
        <end position="158"/>
    </location>
</feature>
<organism evidence="4 5">
    <name type="scientific">Cohnella lubricantis</name>
    <dbReference type="NCBI Taxonomy" id="2163172"/>
    <lineage>
        <taxon>Bacteria</taxon>
        <taxon>Bacillati</taxon>
        <taxon>Bacillota</taxon>
        <taxon>Bacilli</taxon>
        <taxon>Bacillales</taxon>
        <taxon>Paenibacillaceae</taxon>
        <taxon>Cohnella</taxon>
    </lineage>
</organism>
<dbReference type="AlphaFoldDB" id="A0A841T7C7"/>